<keyword evidence="5" id="KW-0539">Nucleus</keyword>
<dbReference type="GO" id="GO:0005737">
    <property type="term" value="C:cytoplasm"/>
    <property type="evidence" value="ECO:0007669"/>
    <property type="project" value="TreeGrafter"/>
</dbReference>
<dbReference type="InterPro" id="IPR050374">
    <property type="entry name" value="RRT5_SRSF_SR"/>
</dbReference>
<feature type="compositionally biased region" description="Basic and acidic residues" evidence="7">
    <location>
        <begin position="1"/>
        <end position="84"/>
    </location>
</feature>
<feature type="compositionally biased region" description="Basic and acidic residues" evidence="7">
    <location>
        <begin position="111"/>
        <end position="132"/>
    </location>
</feature>
<feature type="compositionally biased region" description="Basic and acidic residues" evidence="7">
    <location>
        <begin position="426"/>
        <end position="448"/>
    </location>
</feature>
<comment type="subcellular location">
    <subcellularLocation>
        <location evidence="1">Nucleus</location>
    </subcellularLocation>
</comment>
<feature type="domain" description="RRM" evidence="8">
    <location>
        <begin position="315"/>
        <end position="393"/>
    </location>
</feature>
<sequence>MHTKEKEPYHGGERRRYSSRSRENIRDRSGGRENVRDRSGGRENVRDRSGGRENYRRSHDDNYNKRYEGGNIDRNRNYSKDRKYYNNGPPHNDHHNYPRDRFYNRSPKRNFSKERNNDKYRYDRGHNHEWNNNHHGGNYYNNSYRGRNDRMDTKRYSMDRDRGRPHYDNHHNNMNIGMMRRERSKEMRSHVYKKGDPCKIFVGNISPDAREEEVRRKFAKYGEIINIQWKRRFAFIEYSKPIYAENAIHEENGKHYMGEELSVQAHHLSPFKNSYSGNYGNGYNNYKSDPRNYENKYSRNYSDNKFESIEKKNSLRIVVKNIDEKVSWQDLKDFGREVGSVNYANVIYNNNGNNKEWYGIIEYYNYETMKRAVEVLNGKKFNGVPVEVIKYTDSSVSSFYKNKERENDHHYYNNKDKGYNYQGSGGDKKYYDYDRDKMHRDDRREYNRRSNSGSYHRENGEGNYTRKRPNNRSEDMDRDRREKEYNEGDEGKDDHRRSLAEGRDNNFSDREDTKKIRKTTSNRYGRNNKTENQNSSKKTKDEEYSVEREGSGRDEEHEYKSDRENGYSGNDKDQDSRNRSIEQSPSSNSKRKPYKRNTNRRNNKTPEDYSPKDDRDVIYDDNTNPDK</sequence>
<feature type="compositionally biased region" description="Basic and acidic residues" evidence="7">
    <location>
        <begin position="407"/>
        <end position="418"/>
    </location>
</feature>
<name>A0A6V7SID5_PLAVN</name>
<evidence type="ECO:0000256" key="3">
    <source>
        <dbReference type="ARBA" id="ARBA00022737"/>
    </source>
</evidence>
<feature type="compositionally biased region" description="Polar residues" evidence="7">
    <location>
        <begin position="521"/>
        <end position="536"/>
    </location>
</feature>
<feature type="compositionally biased region" description="Basic and acidic residues" evidence="7">
    <location>
        <begin position="604"/>
        <end position="627"/>
    </location>
</feature>
<feature type="region of interest" description="Disordered" evidence="7">
    <location>
        <begin position="407"/>
        <end position="627"/>
    </location>
</feature>
<keyword evidence="2" id="KW-0507">mRNA processing</keyword>
<evidence type="ECO:0000256" key="5">
    <source>
        <dbReference type="ARBA" id="ARBA00023242"/>
    </source>
</evidence>
<dbReference type="AlphaFoldDB" id="A0A6V7SID5"/>
<keyword evidence="4 6" id="KW-0694">RNA-binding</keyword>
<dbReference type="SUPFAM" id="SSF54928">
    <property type="entry name" value="RNA-binding domain, RBD"/>
    <property type="match status" value="1"/>
</dbReference>
<dbReference type="PANTHER" id="PTHR23003">
    <property type="entry name" value="RNA RECOGNITION MOTIF RRM DOMAIN CONTAINING PROTEIN"/>
    <property type="match status" value="1"/>
</dbReference>
<feature type="domain" description="RRM" evidence="8">
    <location>
        <begin position="198"/>
        <end position="268"/>
    </location>
</feature>
<accession>A0A6V7SID5</accession>
<feature type="compositionally biased region" description="Basic and acidic residues" evidence="7">
    <location>
        <begin position="471"/>
        <end position="486"/>
    </location>
</feature>
<feature type="compositionally biased region" description="Basic and acidic residues" evidence="7">
    <location>
        <begin position="538"/>
        <end position="580"/>
    </location>
</feature>
<feature type="compositionally biased region" description="Basic and acidic residues" evidence="7">
    <location>
        <begin position="492"/>
        <end position="514"/>
    </location>
</feature>
<dbReference type="EMBL" id="LR865390">
    <property type="protein sequence ID" value="CAD2097841.1"/>
    <property type="molecule type" value="Genomic_DNA"/>
</dbReference>
<reference evidence="9 10" key="1">
    <citation type="submission" date="2020-08" db="EMBL/GenBank/DDBJ databases">
        <authorList>
            <person name="Ramaprasad A."/>
        </authorList>
    </citation>
    <scope>NUCLEOTIDE SEQUENCE [LARGE SCALE GENOMIC DNA]</scope>
</reference>
<feature type="compositionally biased region" description="Low complexity" evidence="7">
    <location>
        <begin position="133"/>
        <end position="145"/>
    </location>
</feature>
<dbReference type="InterPro" id="IPR000504">
    <property type="entry name" value="RRM_dom"/>
</dbReference>
<proteinExistence type="predicted"/>
<evidence type="ECO:0000313" key="9">
    <source>
        <dbReference type="EMBL" id="CAD2097841.1"/>
    </source>
</evidence>
<dbReference type="VEuPathDB" id="PlasmoDB:PVBDA_1200480"/>
<dbReference type="CDD" id="cd00590">
    <property type="entry name" value="RRM_SF"/>
    <property type="match status" value="1"/>
</dbReference>
<dbReference type="GO" id="GO:0003729">
    <property type="term" value="F:mRNA binding"/>
    <property type="evidence" value="ECO:0007669"/>
    <property type="project" value="TreeGrafter"/>
</dbReference>
<dbReference type="Pfam" id="PF00076">
    <property type="entry name" value="RRM_1"/>
    <property type="match status" value="2"/>
</dbReference>
<gene>
    <name evidence="9" type="ORF">PVBDA_1200480</name>
</gene>
<evidence type="ECO:0000313" key="10">
    <source>
        <dbReference type="Proteomes" id="UP000515550"/>
    </source>
</evidence>
<keyword evidence="3" id="KW-0677">Repeat</keyword>
<evidence type="ECO:0000256" key="1">
    <source>
        <dbReference type="ARBA" id="ARBA00004123"/>
    </source>
</evidence>
<evidence type="ECO:0000259" key="8">
    <source>
        <dbReference type="PROSITE" id="PS50102"/>
    </source>
</evidence>
<dbReference type="PANTHER" id="PTHR23003:SF62">
    <property type="entry name" value="SERINE_ARGININE (SR)-TYPE SHUTTLING MRNA BINDING PROTEIN NPL3"/>
    <property type="match status" value="1"/>
</dbReference>
<dbReference type="SMART" id="SM00360">
    <property type="entry name" value="RRM"/>
    <property type="match status" value="2"/>
</dbReference>
<evidence type="ECO:0000256" key="6">
    <source>
        <dbReference type="PROSITE-ProRule" id="PRU00176"/>
    </source>
</evidence>
<feature type="compositionally biased region" description="Basic residues" evidence="7">
    <location>
        <begin position="589"/>
        <end position="603"/>
    </location>
</feature>
<dbReference type="Gene3D" id="3.30.70.330">
    <property type="match status" value="2"/>
</dbReference>
<organism evidence="9 10">
    <name type="scientific">Plasmodium vinckei brucechwatti</name>
    <dbReference type="NCBI Taxonomy" id="119398"/>
    <lineage>
        <taxon>Eukaryota</taxon>
        <taxon>Sar</taxon>
        <taxon>Alveolata</taxon>
        <taxon>Apicomplexa</taxon>
        <taxon>Aconoidasida</taxon>
        <taxon>Haemosporida</taxon>
        <taxon>Plasmodiidae</taxon>
        <taxon>Plasmodium</taxon>
        <taxon>Plasmodium (Vinckeia)</taxon>
    </lineage>
</organism>
<dbReference type="PROSITE" id="PS50102">
    <property type="entry name" value="RRM"/>
    <property type="match status" value="2"/>
</dbReference>
<protein>
    <submittedName>
        <fullName evidence="9">RNA-binding protein, putative</fullName>
    </submittedName>
</protein>
<dbReference type="InterPro" id="IPR012677">
    <property type="entry name" value="Nucleotide-bd_a/b_plait_sf"/>
</dbReference>
<evidence type="ECO:0000256" key="2">
    <source>
        <dbReference type="ARBA" id="ARBA00022664"/>
    </source>
</evidence>
<feature type="compositionally biased region" description="Basic and acidic residues" evidence="7">
    <location>
        <begin position="91"/>
        <end position="103"/>
    </location>
</feature>
<evidence type="ECO:0000256" key="7">
    <source>
        <dbReference type="SAM" id="MobiDB-lite"/>
    </source>
</evidence>
<dbReference type="Proteomes" id="UP000515550">
    <property type="component" value="Chromosome PVBDA_12"/>
</dbReference>
<dbReference type="GO" id="GO:0005634">
    <property type="term" value="C:nucleus"/>
    <property type="evidence" value="ECO:0007669"/>
    <property type="project" value="UniProtKB-SubCell"/>
</dbReference>
<evidence type="ECO:0000256" key="4">
    <source>
        <dbReference type="ARBA" id="ARBA00022884"/>
    </source>
</evidence>
<feature type="region of interest" description="Disordered" evidence="7">
    <location>
        <begin position="1"/>
        <end position="148"/>
    </location>
</feature>
<dbReference type="GO" id="GO:0006397">
    <property type="term" value="P:mRNA processing"/>
    <property type="evidence" value="ECO:0007669"/>
    <property type="project" value="UniProtKB-KW"/>
</dbReference>
<dbReference type="InterPro" id="IPR035979">
    <property type="entry name" value="RBD_domain_sf"/>
</dbReference>